<evidence type="ECO:0000313" key="1">
    <source>
        <dbReference type="EnsemblMetazoa" id="XP_016656223.2"/>
    </source>
</evidence>
<evidence type="ECO:0000313" key="2">
    <source>
        <dbReference type="Proteomes" id="UP000007819"/>
    </source>
</evidence>
<dbReference type="AlphaFoldDB" id="A0A8R2D290"/>
<keyword evidence="2" id="KW-1185">Reference proteome</keyword>
<dbReference type="RefSeq" id="XP_016656223.2">
    <property type="nucleotide sequence ID" value="XM_016800734.2"/>
</dbReference>
<accession>A0A8R2D290</accession>
<name>A0A8R2D290_ACYPI</name>
<dbReference type="KEGG" id="api:103307858"/>
<reference evidence="2" key="1">
    <citation type="submission" date="2010-06" db="EMBL/GenBank/DDBJ databases">
        <authorList>
            <person name="Jiang H."/>
            <person name="Abraham K."/>
            <person name="Ali S."/>
            <person name="Alsbrooks S.L."/>
            <person name="Anim B.N."/>
            <person name="Anosike U.S."/>
            <person name="Attaway T."/>
            <person name="Bandaranaike D.P."/>
            <person name="Battles P.K."/>
            <person name="Bell S.N."/>
            <person name="Bell A.V."/>
            <person name="Beltran B."/>
            <person name="Bickham C."/>
            <person name="Bustamante Y."/>
            <person name="Caleb T."/>
            <person name="Canada A."/>
            <person name="Cardenas V."/>
            <person name="Carter K."/>
            <person name="Chacko J."/>
            <person name="Chandrabose M.N."/>
            <person name="Chavez D."/>
            <person name="Chavez A."/>
            <person name="Chen L."/>
            <person name="Chu H.-S."/>
            <person name="Claassen K.J."/>
            <person name="Cockrell R."/>
            <person name="Collins M."/>
            <person name="Cooper J.A."/>
            <person name="Cree A."/>
            <person name="Curry S.M."/>
            <person name="Da Y."/>
            <person name="Dao M.D."/>
            <person name="Das B."/>
            <person name="Davila M.-L."/>
            <person name="Davy-Carroll L."/>
            <person name="Denson S."/>
            <person name="Dinh H."/>
            <person name="Ebong V.E."/>
            <person name="Edwards J.R."/>
            <person name="Egan A."/>
            <person name="El-Daye J."/>
            <person name="Escobedo L."/>
            <person name="Fernandez S."/>
            <person name="Fernando P.R."/>
            <person name="Flagg N."/>
            <person name="Forbes L.D."/>
            <person name="Fowler R.G."/>
            <person name="Fu Q."/>
            <person name="Gabisi R.A."/>
            <person name="Ganer J."/>
            <person name="Garbino Pronczuk A."/>
            <person name="Garcia R.M."/>
            <person name="Garner T."/>
            <person name="Garrett T.E."/>
            <person name="Gonzalez D.A."/>
            <person name="Hamid H."/>
            <person name="Hawkins E.S."/>
            <person name="Hirani K."/>
            <person name="Hogues M.E."/>
            <person name="Hollins B."/>
            <person name="Hsiao C.-H."/>
            <person name="Jabil R."/>
            <person name="James M.L."/>
            <person name="Jhangiani S.N."/>
            <person name="Johnson B."/>
            <person name="Johnson Q."/>
            <person name="Joshi V."/>
            <person name="Kalu J.B."/>
            <person name="Kam C."/>
            <person name="Kashfia A."/>
            <person name="Keebler J."/>
            <person name="Kisamo H."/>
            <person name="Kovar C.L."/>
            <person name="Lago L.A."/>
            <person name="Lai C.-Y."/>
            <person name="Laidlaw J."/>
            <person name="Lara F."/>
            <person name="Le T.-K."/>
            <person name="Lee S.L."/>
            <person name="Legall F.H."/>
            <person name="Lemon S.J."/>
            <person name="Lewis L.R."/>
            <person name="Li B."/>
            <person name="Liu Y."/>
            <person name="Liu Y.-S."/>
            <person name="Lopez J."/>
            <person name="Lozado R.J."/>
            <person name="Lu J."/>
            <person name="Madu R.C."/>
            <person name="Maheshwari M."/>
            <person name="Maheshwari R."/>
            <person name="Malloy K."/>
            <person name="Martinez E."/>
            <person name="Mathew T."/>
            <person name="Mercado I.C."/>
            <person name="Mercado C."/>
            <person name="Meyer B."/>
            <person name="Montgomery K."/>
            <person name="Morgan M.B."/>
            <person name="Munidasa M."/>
            <person name="Nazareth L.V."/>
            <person name="Nelson J."/>
            <person name="Ng B.M."/>
            <person name="Nguyen N.B."/>
            <person name="Nguyen P.Q."/>
            <person name="Nguyen T."/>
            <person name="Obregon M."/>
            <person name="Okwuonu G.O."/>
            <person name="Onwere C.G."/>
            <person name="Orozco G."/>
            <person name="Parra A."/>
            <person name="Patel S."/>
            <person name="Patil S."/>
            <person name="Perez A."/>
            <person name="Perez Y."/>
            <person name="Pham C."/>
            <person name="Primus E.L."/>
            <person name="Pu L.-L."/>
            <person name="Puazo M."/>
            <person name="Qin X."/>
            <person name="Quiroz J.B."/>
            <person name="Reese J."/>
            <person name="Richards S."/>
            <person name="Rives C.M."/>
            <person name="Robberts R."/>
            <person name="Ruiz S.J."/>
            <person name="Ruiz M.J."/>
            <person name="Santibanez J."/>
            <person name="Schneider B.W."/>
            <person name="Sisson I."/>
            <person name="Smith M."/>
            <person name="Sodergren E."/>
            <person name="Song X.-Z."/>
            <person name="Song B.B."/>
            <person name="Summersgill H."/>
            <person name="Thelus R."/>
            <person name="Thornton R.D."/>
            <person name="Trejos Z.Y."/>
            <person name="Usmani K."/>
            <person name="Vattathil S."/>
            <person name="Villasana D."/>
            <person name="Walker D.L."/>
            <person name="Wang S."/>
            <person name="Wang K."/>
            <person name="White C.S."/>
            <person name="Williams A.C."/>
            <person name="Williamson J."/>
            <person name="Wilson K."/>
            <person name="Woghiren I.O."/>
            <person name="Woodworth J.R."/>
            <person name="Worley K.C."/>
            <person name="Wright R.A."/>
            <person name="Wu W."/>
            <person name="Young L."/>
            <person name="Zhang L."/>
            <person name="Zhang J."/>
            <person name="Zhu Y."/>
            <person name="Muzny D.M."/>
            <person name="Weinstock G."/>
            <person name="Gibbs R.A."/>
        </authorList>
    </citation>
    <scope>NUCLEOTIDE SEQUENCE [LARGE SCALE GENOMIC DNA]</scope>
    <source>
        <strain evidence="2">LSR1</strain>
    </source>
</reference>
<dbReference type="EnsemblMetazoa" id="XM_016800734.2">
    <property type="protein sequence ID" value="XP_016656223.2"/>
    <property type="gene ID" value="LOC103307858"/>
</dbReference>
<proteinExistence type="predicted"/>
<protein>
    <submittedName>
        <fullName evidence="1">Uncharacterized protein</fullName>
    </submittedName>
</protein>
<reference evidence="1" key="2">
    <citation type="submission" date="2022-06" db="UniProtKB">
        <authorList>
            <consortium name="EnsemblMetazoa"/>
        </authorList>
    </citation>
    <scope>IDENTIFICATION</scope>
</reference>
<dbReference type="Proteomes" id="UP000007819">
    <property type="component" value="Chromosome A2"/>
</dbReference>
<dbReference type="GeneID" id="103307858"/>
<organism evidence="1 2">
    <name type="scientific">Acyrthosiphon pisum</name>
    <name type="common">Pea aphid</name>
    <dbReference type="NCBI Taxonomy" id="7029"/>
    <lineage>
        <taxon>Eukaryota</taxon>
        <taxon>Metazoa</taxon>
        <taxon>Ecdysozoa</taxon>
        <taxon>Arthropoda</taxon>
        <taxon>Hexapoda</taxon>
        <taxon>Insecta</taxon>
        <taxon>Pterygota</taxon>
        <taxon>Neoptera</taxon>
        <taxon>Paraneoptera</taxon>
        <taxon>Hemiptera</taxon>
        <taxon>Sternorrhyncha</taxon>
        <taxon>Aphidomorpha</taxon>
        <taxon>Aphidoidea</taxon>
        <taxon>Aphididae</taxon>
        <taxon>Macrosiphini</taxon>
        <taxon>Acyrthosiphon</taxon>
    </lineage>
</organism>
<sequence length="122" mass="13716">MDHLVQNGRTRPVGRQTKRDVLPVLARGSAVLHGGQLHVDVLRGTALAHGSGCGVRQRRERDALVLRHRLGRTCRAHRPVRVLEEQFRGHRTVSAPTKSIVIIAERDYDVSRIITIPHDLFV</sequence>